<feature type="coiled-coil region" evidence="1">
    <location>
        <begin position="26"/>
        <end position="53"/>
    </location>
</feature>
<keyword evidence="4" id="KW-1185">Reference proteome</keyword>
<keyword evidence="2" id="KW-0472">Membrane</keyword>
<dbReference type="EMBL" id="CP002209">
    <property type="protein sequence ID" value="ADN77733.1"/>
    <property type="molecule type" value="Genomic_DNA"/>
</dbReference>
<evidence type="ECO:0000313" key="4">
    <source>
        <dbReference type="Proteomes" id="UP000006683"/>
    </source>
</evidence>
<dbReference type="Proteomes" id="UP000006683">
    <property type="component" value="Chromosome"/>
</dbReference>
<gene>
    <name evidence="3" type="ordered locus">Fbal_3536</name>
</gene>
<proteinExistence type="predicted"/>
<name>E1SNS6_FERBD</name>
<keyword evidence="2" id="KW-1133">Transmembrane helix</keyword>
<keyword evidence="2" id="KW-0812">Transmembrane</keyword>
<dbReference type="STRING" id="550540.Fbal_3536"/>
<dbReference type="AlphaFoldDB" id="E1SNS6"/>
<evidence type="ECO:0000256" key="1">
    <source>
        <dbReference type="SAM" id="Coils"/>
    </source>
</evidence>
<evidence type="ECO:0000256" key="2">
    <source>
        <dbReference type="SAM" id="Phobius"/>
    </source>
</evidence>
<dbReference type="RefSeq" id="WP_013347039.1">
    <property type="nucleotide sequence ID" value="NC_014541.1"/>
</dbReference>
<organism evidence="3 4">
    <name type="scientific">Ferrimonas balearica (strain DSM 9799 / CCM 4581 / KCTC 23876 / PAT)</name>
    <dbReference type="NCBI Taxonomy" id="550540"/>
    <lineage>
        <taxon>Bacteria</taxon>
        <taxon>Pseudomonadati</taxon>
        <taxon>Pseudomonadota</taxon>
        <taxon>Gammaproteobacteria</taxon>
        <taxon>Alteromonadales</taxon>
        <taxon>Ferrimonadaceae</taxon>
        <taxon>Ferrimonas</taxon>
    </lineage>
</organism>
<accession>E1SNS6</accession>
<evidence type="ECO:0000313" key="3">
    <source>
        <dbReference type="EMBL" id="ADN77733.1"/>
    </source>
</evidence>
<dbReference type="KEGG" id="fbl:Fbal_3536"/>
<keyword evidence="1" id="KW-0175">Coiled coil</keyword>
<dbReference type="HOGENOM" id="CLU_3025582_0_0_6"/>
<sequence length="55" mass="6322">MVLSDLITWALLGGIALMLLLEVSGLHSLRRREPQLNQRLASLEQRVAELERKQR</sequence>
<reference evidence="3 4" key="1">
    <citation type="journal article" date="2010" name="Stand. Genomic Sci.">
        <title>Complete genome sequence of Ferrimonas balearica type strain (PAT).</title>
        <authorList>
            <person name="Nolan M."/>
            <person name="Sikorski J."/>
            <person name="Davenport K."/>
            <person name="Lucas S."/>
            <person name="Glavina Del Rio T."/>
            <person name="Tice H."/>
            <person name="Cheng J."/>
            <person name="Goodwin L."/>
            <person name="Pitluck S."/>
            <person name="Liolios K."/>
            <person name="Ivanova N."/>
            <person name="Mavromatis K."/>
            <person name="Ovchinnikova G."/>
            <person name="Pati A."/>
            <person name="Chen A."/>
            <person name="Palaniappan K."/>
            <person name="Land M."/>
            <person name="Hauser L."/>
            <person name="Chang Y."/>
            <person name="Jeffries C."/>
            <person name="Tapia R."/>
            <person name="Brettin T."/>
            <person name="Detter J."/>
            <person name="Han C."/>
            <person name="Yasawong M."/>
            <person name="Rohde M."/>
            <person name="Tindall B."/>
            <person name="Goker M."/>
            <person name="Woyke T."/>
            <person name="Bristow J."/>
            <person name="Eisen J."/>
            <person name="Markowitz V."/>
            <person name="Hugenholtz P."/>
            <person name="Kyrpides N."/>
            <person name="Klenk H."/>
            <person name="Lapidus A."/>
        </authorList>
    </citation>
    <scope>NUCLEOTIDE SEQUENCE [LARGE SCALE GENOMIC DNA]</scope>
    <source>
        <strain evidence="4">DSM 9799 / CCM 4581 / KCTC 23876 / PAT</strain>
    </source>
</reference>
<feature type="transmembrane region" description="Helical" evidence="2">
    <location>
        <begin position="6"/>
        <end position="29"/>
    </location>
</feature>
<protein>
    <submittedName>
        <fullName evidence="3">Uncharacterized protein</fullName>
    </submittedName>
</protein>
<dbReference type="GeneID" id="67184164"/>